<keyword evidence="2" id="KW-1003">Cell membrane</keyword>
<evidence type="ECO:0000259" key="14">
    <source>
        <dbReference type="PROSITE" id="PS50885"/>
    </source>
</evidence>
<reference evidence="15 16" key="1">
    <citation type="submission" date="2022-01" db="EMBL/GenBank/DDBJ databases">
        <title>Dethiosulfovibrio faecalis sp. nov., a novel proteolytic, non-sulfur-reducing bacterium isolated from a marine aquaculture solid waste bioreactor.</title>
        <authorList>
            <person name="Grabowski S."/>
            <person name="Apolinario E."/>
            <person name="Schneider N."/>
            <person name="Marshall C.W."/>
            <person name="Sowers K.R."/>
        </authorList>
    </citation>
    <scope>NUCLEOTIDE SEQUENCE [LARGE SCALE GENOMIC DNA]</scope>
    <source>
        <strain evidence="15 16">DSM 12537</strain>
    </source>
</reference>
<keyword evidence="4 12" id="KW-0812">Transmembrane</keyword>
<dbReference type="SMART" id="SM00283">
    <property type="entry name" value="MA"/>
    <property type="match status" value="1"/>
</dbReference>
<feature type="region of interest" description="Disordered" evidence="11">
    <location>
        <begin position="441"/>
        <end position="472"/>
    </location>
</feature>
<comment type="subcellular location">
    <subcellularLocation>
        <location evidence="1">Cell membrane</location>
        <topology evidence="1">Multi-pass membrane protein</topology>
    </subcellularLocation>
</comment>
<evidence type="ECO:0000256" key="12">
    <source>
        <dbReference type="SAM" id="Phobius"/>
    </source>
</evidence>
<dbReference type="EMBL" id="JAKGUD010000005">
    <property type="protein sequence ID" value="MCF4142535.1"/>
    <property type="molecule type" value="Genomic_DNA"/>
</dbReference>
<dbReference type="CDD" id="cd06225">
    <property type="entry name" value="HAMP"/>
    <property type="match status" value="1"/>
</dbReference>
<dbReference type="InterPro" id="IPR033479">
    <property type="entry name" value="dCache_1"/>
</dbReference>
<dbReference type="Proteomes" id="UP001200430">
    <property type="component" value="Unassembled WGS sequence"/>
</dbReference>
<name>A0ABS9ERN2_9BACT</name>
<evidence type="ECO:0000313" key="15">
    <source>
        <dbReference type="EMBL" id="MCF4142535.1"/>
    </source>
</evidence>
<dbReference type="Pfam" id="PF00672">
    <property type="entry name" value="HAMP"/>
    <property type="match status" value="1"/>
</dbReference>
<keyword evidence="5 12" id="KW-1133">Transmembrane helix</keyword>
<dbReference type="SMART" id="SM00304">
    <property type="entry name" value="HAMP"/>
    <property type="match status" value="1"/>
</dbReference>
<keyword evidence="7 9" id="KW-0807">Transducer</keyword>
<feature type="domain" description="HAMP" evidence="14">
    <location>
        <begin position="337"/>
        <end position="392"/>
    </location>
</feature>
<evidence type="ECO:0000256" key="6">
    <source>
        <dbReference type="ARBA" id="ARBA00023136"/>
    </source>
</evidence>
<accession>A0ABS9ERN2</accession>
<protein>
    <submittedName>
        <fullName evidence="15">Methyl-accepting chemotaxis protein</fullName>
    </submittedName>
</protein>
<evidence type="ECO:0000256" key="2">
    <source>
        <dbReference type="ARBA" id="ARBA00022475"/>
    </source>
</evidence>
<evidence type="ECO:0000256" key="11">
    <source>
        <dbReference type="SAM" id="MobiDB-lite"/>
    </source>
</evidence>
<dbReference type="Pfam" id="PF00015">
    <property type="entry name" value="MCPsignal"/>
    <property type="match status" value="1"/>
</dbReference>
<comment type="caution">
    <text evidence="15">The sequence shown here is derived from an EMBL/GenBank/DDBJ whole genome shotgun (WGS) entry which is preliminary data.</text>
</comment>
<evidence type="ECO:0000256" key="1">
    <source>
        <dbReference type="ARBA" id="ARBA00004651"/>
    </source>
</evidence>
<gene>
    <name evidence="15" type="ORF">L2W38_06880</name>
</gene>
<keyword evidence="10" id="KW-0175">Coiled coil</keyword>
<evidence type="ECO:0000256" key="4">
    <source>
        <dbReference type="ARBA" id="ARBA00022692"/>
    </source>
</evidence>
<dbReference type="PROSITE" id="PS50885">
    <property type="entry name" value="HAMP"/>
    <property type="match status" value="1"/>
</dbReference>
<evidence type="ECO:0000256" key="9">
    <source>
        <dbReference type="PROSITE-ProRule" id="PRU00284"/>
    </source>
</evidence>
<feature type="domain" description="Methyl-accepting transducer" evidence="13">
    <location>
        <begin position="404"/>
        <end position="647"/>
    </location>
</feature>
<dbReference type="CDD" id="cd12912">
    <property type="entry name" value="PDC2_MCP_like"/>
    <property type="match status" value="1"/>
</dbReference>
<feature type="transmembrane region" description="Helical" evidence="12">
    <location>
        <begin position="313"/>
        <end position="336"/>
    </location>
</feature>
<dbReference type="Gene3D" id="3.30.450.20">
    <property type="entry name" value="PAS domain"/>
    <property type="match status" value="2"/>
</dbReference>
<dbReference type="PANTHER" id="PTHR32089:SF112">
    <property type="entry name" value="LYSOZYME-LIKE PROTEIN-RELATED"/>
    <property type="match status" value="1"/>
</dbReference>
<comment type="similarity">
    <text evidence="8">Belongs to the methyl-accepting chemotaxis (MCP) protein family.</text>
</comment>
<feature type="compositionally biased region" description="Low complexity" evidence="11">
    <location>
        <begin position="451"/>
        <end position="466"/>
    </location>
</feature>
<keyword evidence="6 12" id="KW-0472">Membrane</keyword>
<organism evidence="15 16">
    <name type="scientific">Dethiosulfovibrio marinus</name>
    <dbReference type="NCBI Taxonomy" id="133532"/>
    <lineage>
        <taxon>Bacteria</taxon>
        <taxon>Thermotogati</taxon>
        <taxon>Synergistota</taxon>
        <taxon>Synergistia</taxon>
        <taxon>Synergistales</taxon>
        <taxon>Dethiosulfovibrionaceae</taxon>
        <taxon>Dethiosulfovibrio</taxon>
    </lineage>
</organism>
<feature type="coiled-coil region" evidence="10">
    <location>
        <begin position="594"/>
        <end position="639"/>
    </location>
</feature>
<evidence type="ECO:0000256" key="7">
    <source>
        <dbReference type="ARBA" id="ARBA00023224"/>
    </source>
</evidence>
<dbReference type="InterPro" id="IPR004089">
    <property type="entry name" value="MCPsignal_dom"/>
</dbReference>
<dbReference type="RefSeq" id="WP_236099256.1">
    <property type="nucleotide sequence ID" value="NZ_JAKGUD010000005.1"/>
</dbReference>
<dbReference type="Gene3D" id="1.10.287.950">
    <property type="entry name" value="Methyl-accepting chemotaxis protein"/>
    <property type="match status" value="1"/>
</dbReference>
<feature type="transmembrane region" description="Helical" evidence="12">
    <location>
        <begin position="12"/>
        <end position="31"/>
    </location>
</feature>
<dbReference type="SUPFAM" id="SSF58104">
    <property type="entry name" value="Methyl-accepting chemotaxis protein (MCP) signaling domain"/>
    <property type="match status" value="1"/>
</dbReference>
<dbReference type="InterPro" id="IPR003660">
    <property type="entry name" value="HAMP_dom"/>
</dbReference>
<evidence type="ECO:0000259" key="13">
    <source>
        <dbReference type="PROSITE" id="PS50111"/>
    </source>
</evidence>
<evidence type="ECO:0000313" key="16">
    <source>
        <dbReference type="Proteomes" id="UP001200430"/>
    </source>
</evidence>
<proteinExistence type="inferred from homology"/>
<dbReference type="PROSITE" id="PS50111">
    <property type="entry name" value="CHEMOTAXIS_TRANSDUC_2"/>
    <property type="match status" value="1"/>
</dbReference>
<evidence type="ECO:0000256" key="8">
    <source>
        <dbReference type="ARBA" id="ARBA00029447"/>
    </source>
</evidence>
<evidence type="ECO:0000256" key="3">
    <source>
        <dbReference type="ARBA" id="ARBA00022500"/>
    </source>
</evidence>
<dbReference type="CDD" id="cd11386">
    <property type="entry name" value="MCP_signal"/>
    <property type="match status" value="1"/>
</dbReference>
<keyword evidence="3" id="KW-0145">Chemotaxis</keyword>
<dbReference type="Pfam" id="PF02743">
    <property type="entry name" value="dCache_1"/>
    <property type="match status" value="1"/>
</dbReference>
<dbReference type="Gene3D" id="6.10.340.10">
    <property type="match status" value="1"/>
</dbReference>
<sequence>MGFKTIGTKITVFVVVLLLGTTSLVAGLSYWRSKVALVSSSEDYCQEVVLKNGEFIEGKFNEFNGELLALKAAILSTFNVDLASMSGEIYFYQFASQNTSFVGRLAEQIDEVRDIYIVFNPEVFPDLTSVQKVWFTKKDGVLQPVMDQNFTLEDLKNPSDEKTKWFRSAIGSDNPVWSEVYVDENGEKRIDYDMAVEMNGKKVAVIGMSLDFSFIDDALKSRKVLDTGYVYMIDDDGRFLSHPTLTIDGPVMADVDQGEIAPMYRTMMENKRGINTIFFGGTDRLVAFDTLSNGLVVVASAPVSEALANLKGLASAVGISSLVILVLAVVLTILLSRSITAPLKRMLGVAKRIEDGDLTFRREDIIIKGRDEVVQLAHAMAGMAESMRGTIKNVVDQTEATARRSEAMSSMIQQVTSSMEEVNTSLERMLTIAEGNSAALQESNASVEEVASGAQQSAQDASSGAEASEKGISETENAVKKVLHTIDRMEKAGDQSSRSIDNIRELAEAVESISGFVATITGIADQTNLLALNAAIEAARAGDAGRGFAVVAEEVRKLAEESGASAKEIGDLIEGLQETSKRSIYATENTGSILSEAVKEAKEAEEQLQKAMSQMKNVNEAIQNLAAVAEEQAASSEEMTSAIQSVTDSTMESVESMNSIQDATERTTKAAERVAEEAESLAESMEHLQSIVEKFTVDRDGGLRPVES</sequence>
<dbReference type="PANTHER" id="PTHR32089">
    <property type="entry name" value="METHYL-ACCEPTING CHEMOTAXIS PROTEIN MCPB"/>
    <property type="match status" value="1"/>
</dbReference>
<evidence type="ECO:0000256" key="10">
    <source>
        <dbReference type="SAM" id="Coils"/>
    </source>
</evidence>
<keyword evidence="16" id="KW-1185">Reference proteome</keyword>
<evidence type="ECO:0000256" key="5">
    <source>
        <dbReference type="ARBA" id="ARBA00022989"/>
    </source>
</evidence>